<keyword evidence="4" id="KW-1185">Reference proteome</keyword>
<name>A0A7X6KVG4_9CELL</name>
<evidence type="ECO:0000313" key="3">
    <source>
        <dbReference type="EMBL" id="NKY23056.1"/>
    </source>
</evidence>
<protein>
    <recommendedName>
        <fullName evidence="5">Htaa domain-containing protein</fullName>
    </recommendedName>
</protein>
<proteinExistence type="predicted"/>
<evidence type="ECO:0000313" key="4">
    <source>
        <dbReference type="Proteomes" id="UP000581206"/>
    </source>
</evidence>
<evidence type="ECO:0000256" key="1">
    <source>
        <dbReference type="SAM" id="Phobius"/>
    </source>
</evidence>
<keyword evidence="1" id="KW-0812">Transmembrane</keyword>
<sequence>MTRRTVLAVLLALVMLPLAAPGASAAPTVGVSGIGGRAEAALDGPTTLRLTGTGFQSIPGGFGGIYVVFGWVDDPAGGSWRPSQGGTTGTDYDYIPDAETADNQGYIRFVAFPGSDTEASANGGTVAADGSWSTTLTVPGPSFTAKGRDGTGTPVDCTRVQCGVITIGAHGVVNPSNESFTPVSFVAGGDTDSAAAESEEAGSGATADRAAPTVGVDQATAVVGRALTFAGQGFDPGEQLTVTLDDGLVSLGPLAAGAQGEIAGTLQLPGDLRTGTHLLRVSAAGSGLSTELEFTVTADPATATAADLIAAEADPAGHRWTAAEIALVAAGGLLLITVLVSFVTARRRRRMPEPSATPEEVRR</sequence>
<gene>
    <name evidence="3" type="ORF">HGA03_10320</name>
</gene>
<dbReference type="AlphaFoldDB" id="A0A7X6KVG4"/>
<reference evidence="3 4" key="1">
    <citation type="submission" date="2020-04" db="EMBL/GenBank/DDBJ databases">
        <title>MicrobeNet Type strains.</title>
        <authorList>
            <person name="Nicholson A.C."/>
        </authorList>
    </citation>
    <scope>NUCLEOTIDE SEQUENCE [LARGE SCALE GENOMIC DNA]</scope>
    <source>
        <strain evidence="3 4">ATCC BAA-788</strain>
    </source>
</reference>
<dbReference type="EMBL" id="JAAXOX010000004">
    <property type="protein sequence ID" value="NKY23056.1"/>
    <property type="molecule type" value="Genomic_DNA"/>
</dbReference>
<keyword evidence="1" id="KW-0472">Membrane</keyword>
<feature type="signal peptide" evidence="2">
    <location>
        <begin position="1"/>
        <end position="25"/>
    </location>
</feature>
<keyword evidence="1" id="KW-1133">Transmembrane helix</keyword>
<organism evidence="3 4">
    <name type="scientific">Cellulomonas denverensis</name>
    <dbReference type="NCBI Taxonomy" id="264297"/>
    <lineage>
        <taxon>Bacteria</taxon>
        <taxon>Bacillati</taxon>
        <taxon>Actinomycetota</taxon>
        <taxon>Actinomycetes</taxon>
        <taxon>Micrococcales</taxon>
        <taxon>Cellulomonadaceae</taxon>
        <taxon>Cellulomonas</taxon>
    </lineage>
</organism>
<evidence type="ECO:0000256" key="2">
    <source>
        <dbReference type="SAM" id="SignalP"/>
    </source>
</evidence>
<accession>A0A7X6KVG4</accession>
<comment type="caution">
    <text evidence="3">The sequence shown here is derived from an EMBL/GenBank/DDBJ whole genome shotgun (WGS) entry which is preliminary data.</text>
</comment>
<dbReference type="Proteomes" id="UP000581206">
    <property type="component" value="Unassembled WGS sequence"/>
</dbReference>
<dbReference type="RefSeq" id="WP_168630177.1">
    <property type="nucleotide sequence ID" value="NZ_BONL01000001.1"/>
</dbReference>
<feature type="chain" id="PRO_5031498661" description="Htaa domain-containing protein" evidence="2">
    <location>
        <begin position="26"/>
        <end position="363"/>
    </location>
</feature>
<dbReference type="Gene3D" id="2.60.40.230">
    <property type="entry name" value="Neocarzinostatin-like"/>
    <property type="match status" value="1"/>
</dbReference>
<evidence type="ECO:0008006" key="5">
    <source>
        <dbReference type="Google" id="ProtNLM"/>
    </source>
</evidence>
<keyword evidence="2" id="KW-0732">Signal</keyword>
<feature type="transmembrane region" description="Helical" evidence="1">
    <location>
        <begin position="325"/>
        <end position="345"/>
    </location>
</feature>